<name>A0A183A7Q9_9TREM</name>
<keyword evidence="3" id="KW-1185">Reference proteome</keyword>
<dbReference type="InterPro" id="IPR035899">
    <property type="entry name" value="DBL_dom_sf"/>
</dbReference>
<evidence type="ECO:0000313" key="3">
    <source>
        <dbReference type="Proteomes" id="UP000272942"/>
    </source>
</evidence>
<feature type="compositionally biased region" description="Polar residues" evidence="1">
    <location>
        <begin position="819"/>
        <end position="833"/>
    </location>
</feature>
<dbReference type="SUPFAM" id="SSF50156">
    <property type="entry name" value="PDZ domain-like"/>
    <property type="match status" value="1"/>
</dbReference>
<feature type="compositionally biased region" description="Polar residues" evidence="1">
    <location>
        <begin position="254"/>
        <end position="267"/>
    </location>
</feature>
<feature type="region of interest" description="Disordered" evidence="1">
    <location>
        <begin position="806"/>
        <end position="838"/>
    </location>
</feature>
<evidence type="ECO:0000313" key="2">
    <source>
        <dbReference type="EMBL" id="VDP68109.1"/>
    </source>
</evidence>
<accession>A0A183A7Q9</accession>
<feature type="region of interest" description="Disordered" evidence="1">
    <location>
        <begin position="166"/>
        <end position="202"/>
    </location>
</feature>
<protein>
    <submittedName>
        <fullName evidence="4">PDZ domain-containing protein</fullName>
    </submittedName>
</protein>
<proteinExistence type="predicted"/>
<evidence type="ECO:0000313" key="4">
    <source>
        <dbReference type="WBParaSite" id="ECPE_0000299701-mRNA-1"/>
    </source>
</evidence>
<dbReference type="InterPro" id="IPR036034">
    <property type="entry name" value="PDZ_sf"/>
</dbReference>
<reference evidence="2 3" key="2">
    <citation type="submission" date="2018-11" db="EMBL/GenBank/DDBJ databases">
        <authorList>
            <consortium name="Pathogen Informatics"/>
        </authorList>
    </citation>
    <scope>NUCLEOTIDE SEQUENCE [LARGE SCALE GENOMIC DNA]</scope>
    <source>
        <strain evidence="2 3">Egypt</strain>
    </source>
</reference>
<feature type="compositionally biased region" description="Polar residues" evidence="1">
    <location>
        <begin position="177"/>
        <end position="189"/>
    </location>
</feature>
<dbReference type="Proteomes" id="UP000272942">
    <property type="component" value="Unassembled WGS sequence"/>
</dbReference>
<dbReference type="SUPFAM" id="SSF48065">
    <property type="entry name" value="DBL homology domain (DH-domain)"/>
    <property type="match status" value="1"/>
</dbReference>
<dbReference type="WBParaSite" id="ECPE_0000299701-mRNA-1">
    <property type="protein sequence ID" value="ECPE_0000299701-mRNA-1"/>
    <property type="gene ID" value="ECPE_0000299701"/>
</dbReference>
<evidence type="ECO:0000256" key="1">
    <source>
        <dbReference type="SAM" id="MobiDB-lite"/>
    </source>
</evidence>
<dbReference type="Gene3D" id="1.20.900.10">
    <property type="entry name" value="Dbl homology (DH) domain"/>
    <property type="match status" value="1"/>
</dbReference>
<dbReference type="OrthoDB" id="6249775at2759"/>
<gene>
    <name evidence="2" type="ORF">ECPE_LOCUS2994</name>
</gene>
<reference evidence="4" key="1">
    <citation type="submission" date="2016-06" db="UniProtKB">
        <authorList>
            <consortium name="WormBaseParasite"/>
        </authorList>
    </citation>
    <scope>IDENTIFICATION</scope>
</reference>
<sequence>MLASYGSLLLPSLWNAPVTVSHALPVRNSDVQQLSKLNRHLTNGLAAAEDLDRYMWHDLILETALSSCEDSGIDLFPGGRLSDLEYTYDIVLLNEDPGKLQAFLDSLSASVAMFCDYYFPERPRRAPLHPLQQNSSNGDICGSWYYLFGRPSSYNHHMLALNKLPSGVPRKNDSESLRSSNGVNDTNDSAVADTSKLDSPDSHTTALSLLDTAMEQDTNDAILRFLIPYSEEGYGFTLADVEHSSADGSELPRPTSTPSASPESGNRTRAFDHHPSNIYIHAVRKSSPADQVNLPVGAYLVEIGCVPLGVNTTLKEAVKRLRHASKLRTDKSMPLGVTLTRRMNASVPRPVTNGGSKNDDCLSVISSISGTSHEPVNSAQKLTSLAQNETDLMSSPLATSFRSFSVSASSVAWSGSATYPYYASLHRSSPAGVNGSSGFPAEVTSLRSVGLSQLSSGTCALLCEERCIDPETESCNTDGENSLQRRKRLLTLAHPVLNLRWSEVTPQEAKRQWAIAVLLTELDRVANDLLAGVRAYRLGLRRSARLTKEQLELLFRNITQVASQAWRLVQRLKGSCLAYANVSNGQPASTPVRSHFGTIASKPSGITVSQTIPTPKETRKPSLFTRIRKSIVNNQRTAQNATVPSITQINKETSVNLELSTPNTITPFTQPEPAHFDKDDLPVPDQQTRLDPPPHGHLDCPGRIVHGSIGTLLTEYAVYTHEHLTRMKQVREFRRHHPELRSLLRAHAMSPGVPSFTNFLALPLELLLILLIRLQKIQEYTSDQHTDRPFLDSSIAMLREAVLSPSTTDGPAMLRTPHASRTGTLQESFTGTGSHEENIRSNERIGPEQQESPSSQPDSQGNVLQSRIDCANRELVQLFRLVQPPLHASVECELSNEPEDWINSERYIIFRGAMNCVLSNIPSAPGQGTYSSAHLYTGKVFAYLLTDALVLVASDTDVLVSNESKPLLCEPVLLTLVCNQSYGTELHLTMETIGGLRLQLTCPTVEDKVVWKTLIQQRIAMIQ</sequence>
<dbReference type="AlphaFoldDB" id="A0A183A7Q9"/>
<feature type="region of interest" description="Disordered" evidence="1">
    <location>
        <begin position="245"/>
        <end position="271"/>
    </location>
</feature>
<dbReference type="EMBL" id="UZAN01040012">
    <property type="protein sequence ID" value="VDP68109.1"/>
    <property type="molecule type" value="Genomic_DNA"/>
</dbReference>
<dbReference type="Gene3D" id="2.30.42.10">
    <property type="match status" value="1"/>
</dbReference>
<organism evidence="4">
    <name type="scientific">Echinostoma caproni</name>
    <dbReference type="NCBI Taxonomy" id="27848"/>
    <lineage>
        <taxon>Eukaryota</taxon>
        <taxon>Metazoa</taxon>
        <taxon>Spiralia</taxon>
        <taxon>Lophotrochozoa</taxon>
        <taxon>Platyhelminthes</taxon>
        <taxon>Trematoda</taxon>
        <taxon>Digenea</taxon>
        <taxon>Plagiorchiida</taxon>
        <taxon>Echinostomata</taxon>
        <taxon>Echinostomatoidea</taxon>
        <taxon>Echinostomatidae</taxon>
        <taxon>Echinostoma</taxon>
    </lineage>
</organism>